<dbReference type="OrthoDB" id="76600at2759"/>
<sequence>MDGRKVVKQRFYIHLIVSFRYKDINSHFICTLCNGYFRDAHTIKECLHMCE</sequence>
<gene>
    <name evidence="1" type="ORF">BN9_055240</name>
</gene>
<protein>
    <submittedName>
        <fullName evidence="1">Uncharacterized protein</fullName>
    </submittedName>
</protein>
<name>A0A024GCW1_9STRA</name>
<accession>A0A024GCW1</accession>
<dbReference type="AlphaFoldDB" id="A0A024GCW1"/>
<proteinExistence type="predicted"/>
<evidence type="ECO:0000313" key="2">
    <source>
        <dbReference type="Proteomes" id="UP000053237"/>
    </source>
</evidence>
<evidence type="ECO:0000313" key="1">
    <source>
        <dbReference type="EMBL" id="CCI44700.1"/>
    </source>
</evidence>
<dbReference type="Proteomes" id="UP000053237">
    <property type="component" value="Unassembled WGS sequence"/>
</dbReference>
<dbReference type="EMBL" id="CAIX01000077">
    <property type="protein sequence ID" value="CCI44700.1"/>
    <property type="molecule type" value="Genomic_DNA"/>
</dbReference>
<reference evidence="1 2" key="1">
    <citation type="submission" date="2012-05" db="EMBL/GenBank/DDBJ databases">
        <title>Recombination and specialization in a pathogen metapopulation.</title>
        <authorList>
            <person name="Gardiner A."/>
            <person name="Kemen E."/>
            <person name="Schultz-Larsen T."/>
            <person name="MacLean D."/>
            <person name="Van Oosterhout C."/>
            <person name="Jones J.D.G."/>
        </authorList>
    </citation>
    <scope>NUCLEOTIDE SEQUENCE [LARGE SCALE GENOMIC DNA]</scope>
    <source>
        <strain evidence="1 2">Ac Nc2</strain>
    </source>
</reference>
<organism evidence="1 2">
    <name type="scientific">Albugo candida</name>
    <dbReference type="NCBI Taxonomy" id="65357"/>
    <lineage>
        <taxon>Eukaryota</taxon>
        <taxon>Sar</taxon>
        <taxon>Stramenopiles</taxon>
        <taxon>Oomycota</taxon>
        <taxon>Peronosporomycetes</taxon>
        <taxon>Albuginales</taxon>
        <taxon>Albuginaceae</taxon>
        <taxon>Albugo</taxon>
    </lineage>
</organism>
<comment type="caution">
    <text evidence="1">The sequence shown here is derived from an EMBL/GenBank/DDBJ whole genome shotgun (WGS) entry which is preliminary data.</text>
</comment>
<dbReference type="InParanoid" id="A0A024GCW1"/>
<keyword evidence="2" id="KW-1185">Reference proteome</keyword>